<proteinExistence type="predicted"/>
<evidence type="ECO:0000313" key="2">
    <source>
        <dbReference type="EMBL" id="GAF83657.1"/>
    </source>
</evidence>
<comment type="caution">
    <text evidence="2">The sequence shown here is derived from an EMBL/GenBank/DDBJ whole genome shotgun (WGS) entry which is preliminary data.</text>
</comment>
<keyword evidence="1" id="KW-1133">Transmembrane helix</keyword>
<keyword evidence="1" id="KW-0472">Membrane</keyword>
<feature type="non-terminal residue" evidence="2">
    <location>
        <position position="61"/>
    </location>
</feature>
<dbReference type="EMBL" id="BARS01002274">
    <property type="protein sequence ID" value="GAF83657.1"/>
    <property type="molecule type" value="Genomic_DNA"/>
</dbReference>
<gene>
    <name evidence="2" type="ORF">S01H1_04291</name>
</gene>
<dbReference type="AlphaFoldDB" id="X0T645"/>
<feature type="transmembrane region" description="Helical" evidence="1">
    <location>
        <begin position="18"/>
        <end position="38"/>
    </location>
</feature>
<keyword evidence="1" id="KW-0812">Transmembrane</keyword>
<organism evidence="2">
    <name type="scientific">marine sediment metagenome</name>
    <dbReference type="NCBI Taxonomy" id="412755"/>
    <lineage>
        <taxon>unclassified sequences</taxon>
        <taxon>metagenomes</taxon>
        <taxon>ecological metagenomes</taxon>
    </lineage>
</organism>
<reference evidence="2" key="1">
    <citation type="journal article" date="2014" name="Front. Microbiol.">
        <title>High frequency of phylogenetically diverse reductive dehalogenase-homologous genes in deep subseafloor sedimentary metagenomes.</title>
        <authorList>
            <person name="Kawai M."/>
            <person name="Futagami T."/>
            <person name="Toyoda A."/>
            <person name="Takaki Y."/>
            <person name="Nishi S."/>
            <person name="Hori S."/>
            <person name="Arai W."/>
            <person name="Tsubouchi T."/>
            <person name="Morono Y."/>
            <person name="Uchiyama I."/>
            <person name="Ito T."/>
            <person name="Fujiyama A."/>
            <person name="Inagaki F."/>
            <person name="Takami H."/>
        </authorList>
    </citation>
    <scope>NUCLEOTIDE SEQUENCE</scope>
    <source>
        <strain evidence="2">Expedition CK06-06</strain>
    </source>
</reference>
<protein>
    <submittedName>
        <fullName evidence="2">Uncharacterized protein</fullName>
    </submittedName>
</protein>
<accession>X0T645</accession>
<evidence type="ECO:0000256" key="1">
    <source>
        <dbReference type="SAM" id="Phobius"/>
    </source>
</evidence>
<sequence>MSNVGKSNGKNVTFSKGLIIGFFTVFLIIYGVFISSFIENYPMYNMGQSLPIFMNYIPLVC</sequence>
<name>X0T645_9ZZZZ</name>